<feature type="region of interest" description="Disordered" evidence="2">
    <location>
        <begin position="1"/>
        <end position="88"/>
    </location>
</feature>
<feature type="compositionally biased region" description="Basic and acidic residues" evidence="2">
    <location>
        <begin position="44"/>
        <end position="88"/>
    </location>
</feature>
<proteinExistence type="predicted"/>
<gene>
    <name evidence="3" type="ORF">TrST_g6736</name>
</gene>
<feature type="compositionally biased region" description="Basic and acidic residues" evidence="2">
    <location>
        <begin position="20"/>
        <end position="33"/>
    </location>
</feature>
<evidence type="ECO:0000313" key="4">
    <source>
        <dbReference type="Proteomes" id="UP001165085"/>
    </source>
</evidence>
<dbReference type="Proteomes" id="UP001165085">
    <property type="component" value="Unassembled WGS sequence"/>
</dbReference>
<dbReference type="AlphaFoldDB" id="A0A9W7BWB9"/>
<protein>
    <submittedName>
        <fullName evidence="3">Uncharacterized protein</fullName>
    </submittedName>
</protein>
<name>A0A9W7BWB9_9STRA</name>
<feature type="coiled-coil region" evidence="1">
    <location>
        <begin position="125"/>
        <end position="220"/>
    </location>
</feature>
<evidence type="ECO:0000256" key="2">
    <source>
        <dbReference type="SAM" id="MobiDB-lite"/>
    </source>
</evidence>
<comment type="caution">
    <text evidence="3">The sequence shown here is derived from an EMBL/GenBank/DDBJ whole genome shotgun (WGS) entry which is preliminary data.</text>
</comment>
<dbReference type="EMBL" id="BRXY01000497">
    <property type="protein sequence ID" value="GMH97566.1"/>
    <property type="molecule type" value="Genomic_DNA"/>
</dbReference>
<sequence length="232" mass="26565">MMSHPPSRAHTHTVTVQARRVLDERSARKRAETDAQQLANRIQHLKDEVARSARRTEEASKRQREIKKQKMESGARKEHAHDGREAAMVSKKEIEEIGYYGTWVPGGGQIAPDKAKGMMKSEVMKLKAEREAKLLKANKKRIEEIKKKRLEMAAAKKKAEEIRIAKLKEQYKKKMEAEALKRTQAEKVVSKLEEEEARLIELLKEQQVQQQAAYTKLQETIVDGEGEGPSMD</sequence>
<accession>A0A9W7BWB9</accession>
<reference evidence="4" key="1">
    <citation type="journal article" date="2023" name="Commun. Biol.">
        <title>Genome analysis of Parmales, the sister group of diatoms, reveals the evolutionary specialization of diatoms from phago-mixotrophs to photoautotrophs.</title>
        <authorList>
            <person name="Ban H."/>
            <person name="Sato S."/>
            <person name="Yoshikawa S."/>
            <person name="Yamada K."/>
            <person name="Nakamura Y."/>
            <person name="Ichinomiya M."/>
            <person name="Sato N."/>
            <person name="Blanc-Mathieu R."/>
            <person name="Endo H."/>
            <person name="Kuwata A."/>
            <person name="Ogata H."/>
        </authorList>
    </citation>
    <scope>NUCLEOTIDE SEQUENCE [LARGE SCALE GENOMIC DNA]</scope>
    <source>
        <strain evidence="4">NIES 3701</strain>
    </source>
</reference>
<evidence type="ECO:0000313" key="3">
    <source>
        <dbReference type="EMBL" id="GMH97566.1"/>
    </source>
</evidence>
<evidence type="ECO:0000256" key="1">
    <source>
        <dbReference type="SAM" id="Coils"/>
    </source>
</evidence>
<organism evidence="3 4">
    <name type="scientific">Triparma strigata</name>
    <dbReference type="NCBI Taxonomy" id="1606541"/>
    <lineage>
        <taxon>Eukaryota</taxon>
        <taxon>Sar</taxon>
        <taxon>Stramenopiles</taxon>
        <taxon>Ochrophyta</taxon>
        <taxon>Bolidophyceae</taxon>
        <taxon>Parmales</taxon>
        <taxon>Triparmaceae</taxon>
        <taxon>Triparma</taxon>
    </lineage>
</organism>
<dbReference type="OrthoDB" id="200042at2759"/>
<keyword evidence="4" id="KW-1185">Reference proteome</keyword>
<keyword evidence="1" id="KW-0175">Coiled coil</keyword>